<feature type="active site" evidence="4">
    <location>
        <position position="95"/>
    </location>
</feature>
<evidence type="ECO:0000313" key="9">
    <source>
        <dbReference type="Proteomes" id="UP001596391"/>
    </source>
</evidence>
<dbReference type="PANTHER" id="PTHR47268">
    <property type="entry name" value="ACYLPHOSPHATASE"/>
    <property type="match status" value="1"/>
</dbReference>
<comment type="similarity">
    <text evidence="1 6">Belongs to the acylphosphatase family.</text>
</comment>
<protein>
    <recommendedName>
        <fullName evidence="2 4">Acylphosphatase</fullName>
        <ecNumber evidence="2 4">3.6.1.7</ecNumber>
    </recommendedName>
</protein>
<dbReference type="Gene3D" id="3.30.70.100">
    <property type="match status" value="1"/>
</dbReference>
<accession>A0ABW1Z8C5</accession>
<evidence type="ECO:0000256" key="1">
    <source>
        <dbReference type="ARBA" id="ARBA00005614"/>
    </source>
</evidence>
<comment type="caution">
    <text evidence="8">The sequence shown here is derived from an EMBL/GenBank/DDBJ whole genome shotgun (WGS) entry which is preliminary data.</text>
</comment>
<evidence type="ECO:0000256" key="5">
    <source>
        <dbReference type="RuleBase" id="RU000553"/>
    </source>
</evidence>
<evidence type="ECO:0000256" key="2">
    <source>
        <dbReference type="ARBA" id="ARBA00012150"/>
    </source>
</evidence>
<dbReference type="EC" id="3.6.1.7" evidence="2 4"/>
<dbReference type="PROSITE" id="PS00150">
    <property type="entry name" value="ACYLPHOSPHATASE_1"/>
    <property type="match status" value="1"/>
</dbReference>
<evidence type="ECO:0000256" key="6">
    <source>
        <dbReference type="RuleBase" id="RU004168"/>
    </source>
</evidence>
<keyword evidence="9" id="KW-1185">Reference proteome</keyword>
<gene>
    <name evidence="8" type="ORF">ACFQBQ_08475</name>
</gene>
<feature type="domain" description="Acylphosphatase-like" evidence="7">
    <location>
        <begin position="62"/>
        <end position="151"/>
    </location>
</feature>
<keyword evidence="4 5" id="KW-0378">Hydrolase</keyword>
<evidence type="ECO:0000259" key="7">
    <source>
        <dbReference type="PROSITE" id="PS51160"/>
    </source>
</evidence>
<comment type="catalytic activity">
    <reaction evidence="3 4 5">
        <text>an acyl phosphate + H2O = a carboxylate + phosphate + H(+)</text>
        <dbReference type="Rhea" id="RHEA:14965"/>
        <dbReference type="ChEBI" id="CHEBI:15377"/>
        <dbReference type="ChEBI" id="CHEBI:15378"/>
        <dbReference type="ChEBI" id="CHEBI:29067"/>
        <dbReference type="ChEBI" id="CHEBI:43474"/>
        <dbReference type="ChEBI" id="CHEBI:59918"/>
        <dbReference type="EC" id="3.6.1.7"/>
    </reaction>
</comment>
<dbReference type="RefSeq" id="WP_317890651.1">
    <property type="nucleotide sequence ID" value="NZ_JAGSYD010000003.1"/>
</dbReference>
<dbReference type="SUPFAM" id="SSF54975">
    <property type="entry name" value="Acylphosphatase/BLUF domain-like"/>
    <property type="match status" value="1"/>
</dbReference>
<dbReference type="InterPro" id="IPR017968">
    <property type="entry name" value="Acylphosphatase_CS"/>
</dbReference>
<reference evidence="9" key="1">
    <citation type="journal article" date="2019" name="Int. J. Syst. Evol. Microbiol.">
        <title>The Global Catalogue of Microorganisms (GCM) 10K type strain sequencing project: providing services to taxonomists for standard genome sequencing and annotation.</title>
        <authorList>
            <consortium name="The Broad Institute Genomics Platform"/>
            <consortium name="The Broad Institute Genome Sequencing Center for Infectious Disease"/>
            <person name="Wu L."/>
            <person name="Ma J."/>
        </authorList>
    </citation>
    <scope>NUCLEOTIDE SEQUENCE [LARGE SCALE GENOMIC DNA]</scope>
    <source>
        <strain evidence="9">CGMCC 1.16026</strain>
    </source>
</reference>
<proteinExistence type="inferred from homology"/>
<dbReference type="PROSITE" id="PS51160">
    <property type="entry name" value="ACYLPHOSPHATASE_3"/>
    <property type="match status" value="1"/>
</dbReference>
<name>A0ABW1Z8C5_9BACT</name>
<dbReference type="InterPro" id="IPR020456">
    <property type="entry name" value="Acylphosphatase"/>
</dbReference>
<evidence type="ECO:0000256" key="3">
    <source>
        <dbReference type="ARBA" id="ARBA00047645"/>
    </source>
</evidence>
<dbReference type="InterPro" id="IPR001792">
    <property type="entry name" value="Acylphosphatase-like_dom"/>
</dbReference>
<evidence type="ECO:0000313" key="8">
    <source>
        <dbReference type="EMBL" id="MFC6645616.1"/>
    </source>
</evidence>
<feature type="active site" evidence="4">
    <location>
        <position position="77"/>
    </location>
</feature>
<dbReference type="PROSITE" id="PS00151">
    <property type="entry name" value="ACYLPHOSPHATASE_2"/>
    <property type="match status" value="1"/>
</dbReference>
<dbReference type="PRINTS" id="PR00112">
    <property type="entry name" value="ACYLPHPHTASE"/>
</dbReference>
<dbReference type="InterPro" id="IPR036046">
    <property type="entry name" value="Acylphosphatase-like_dom_sf"/>
</dbReference>
<evidence type="ECO:0000256" key="4">
    <source>
        <dbReference type="PROSITE-ProRule" id="PRU00520"/>
    </source>
</evidence>
<dbReference type="EMBL" id="JBHSWI010000001">
    <property type="protein sequence ID" value="MFC6645616.1"/>
    <property type="molecule type" value="Genomic_DNA"/>
</dbReference>
<dbReference type="Proteomes" id="UP001596391">
    <property type="component" value="Unassembled WGS sequence"/>
</dbReference>
<sequence length="153" mass="16785">MIDVLRSVSAIVTVILVQPAALLEPINFAVTMDAANRRVVVLLIMVRLRAVKHSAKLRLGMVLHFLIRGRVQGVGFRWFVHREAAELGLSGWVRNTESGEVEAVASGDAKELAELRKSLRKGSRGSRVDAVIEHELAESEAEGLGPFHIEGAW</sequence>
<dbReference type="Pfam" id="PF00708">
    <property type="entry name" value="Acylphosphatase"/>
    <property type="match status" value="1"/>
</dbReference>
<dbReference type="PANTHER" id="PTHR47268:SF4">
    <property type="entry name" value="ACYLPHOSPHATASE"/>
    <property type="match status" value="1"/>
</dbReference>
<organism evidence="8 9">
    <name type="scientific">Granulicella cerasi</name>
    <dbReference type="NCBI Taxonomy" id="741063"/>
    <lineage>
        <taxon>Bacteria</taxon>
        <taxon>Pseudomonadati</taxon>
        <taxon>Acidobacteriota</taxon>
        <taxon>Terriglobia</taxon>
        <taxon>Terriglobales</taxon>
        <taxon>Acidobacteriaceae</taxon>
        <taxon>Granulicella</taxon>
    </lineage>
</organism>